<dbReference type="InterPro" id="IPR003594">
    <property type="entry name" value="HATPase_dom"/>
</dbReference>
<proteinExistence type="predicted"/>
<dbReference type="Proteomes" id="UP000276379">
    <property type="component" value="Unassembled WGS sequence"/>
</dbReference>
<gene>
    <name evidence="3" type="ORF">CQW44_36870</name>
</gene>
<comment type="caution">
    <text evidence="3">The sequence shown here is derived from an EMBL/GenBank/DDBJ whole genome shotgun (WGS) entry which is preliminary data.</text>
</comment>
<protein>
    <recommendedName>
        <fullName evidence="2">Histidine kinase/HSP90-like ATPase domain-containing protein</fullName>
    </recommendedName>
</protein>
<keyword evidence="4" id="KW-1185">Reference proteome</keyword>
<dbReference type="AlphaFoldDB" id="A0A3R8RUX2"/>
<feature type="domain" description="Histidine kinase/HSP90-like ATPase" evidence="2">
    <location>
        <begin position="31"/>
        <end position="137"/>
    </location>
</feature>
<evidence type="ECO:0000256" key="1">
    <source>
        <dbReference type="ARBA" id="ARBA00022527"/>
    </source>
</evidence>
<dbReference type="EMBL" id="PDES01000023">
    <property type="protein sequence ID" value="RRQ77976.1"/>
    <property type="molecule type" value="Genomic_DNA"/>
</dbReference>
<dbReference type="SUPFAM" id="SSF55874">
    <property type="entry name" value="ATPase domain of HSP90 chaperone/DNA topoisomerase II/histidine kinase"/>
    <property type="match status" value="1"/>
</dbReference>
<evidence type="ECO:0000313" key="4">
    <source>
        <dbReference type="Proteomes" id="UP000276379"/>
    </source>
</evidence>
<dbReference type="PANTHER" id="PTHR35526:SF3">
    <property type="entry name" value="ANTI-SIGMA-F FACTOR RSBW"/>
    <property type="match status" value="1"/>
</dbReference>
<dbReference type="InterPro" id="IPR036890">
    <property type="entry name" value="HATPase_C_sf"/>
</dbReference>
<dbReference type="PANTHER" id="PTHR35526">
    <property type="entry name" value="ANTI-SIGMA-F FACTOR RSBW-RELATED"/>
    <property type="match status" value="1"/>
</dbReference>
<evidence type="ECO:0000313" key="3">
    <source>
        <dbReference type="EMBL" id="RRQ77976.1"/>
    </source>
</evidence>
<dbReference type="Gene3D" id="3.30.565.10">
    <property type="entry name" value="Histidine kinase-like ATPase, C-terminal domain"/>
    <property type="match status" value="1"/>
</dbReference>
<accession>A0A3R8RUX2</accession>
<keyword evidence="1" id="KW-0723">Serine/threonine-protein kinase</keyword>
<dbReference type="InterPro" id="IPR050267">
    <property type="entry name" value="Anti-sigma-factor_SerPK"/>
</dbReference>
<reference evidence="3 4" key="1">
    <citation type="submission" date="2017-10" db="EMBL/GenBank/DDBJ databases">
        <title>Draft genome of actinobacteria isolated from guarana (Paullinia cupana (Mart.) Ducke.</title>
        <authorList>
            <person name="Siqueira K.A."/>
            <person name="Liotti R.G."/>
            <person name="Mendes T.A."/>
            <person name="Soares M.A."/>
        </authorList>
    </citation>
    <scope>NUCLEOTIDE SEQUENCE [LARGE SCALE GENOMIC DNA]</scope>
    <source>
        <strain evidence="3 4">199</strain>
    </source>
</reference>
<keyword evidence="1" id="KW-0808">Transferase</keyword>
<name>A0A3R8RUX2_9ACTN</name>
<evidence type="ECO:0000259" key="2">
    <source>
        <dbReference type="Pfam" id="PF13581"/>
    </source>
</evidence>
<sequence length="151" mass="15818">MVSPLGIQAMDEPRSAPSRYSAVWGMAGISIADARGAVRTLLARAGHHPDQQSNQDAQLVVSELVTNALRHAPGPGALLLELSADAARLTIAVRDGSSDQPLLREPDPRRAGGHGLHLVTRLCEQVRTVPSGEGKRIVAELLLDSGAEPGG</sequence>
<dbReference type="Pfam" id="PF13581">
    <property type="entry name" value="HATPase_c_2"/>
    <property type="match status" value="1"/>
</dbReference>
<organism evidence="3 4">
    <name type="scientific">Streptomyces griseofuscus</name>
    <dbReference type="NCBI Taxonomy" id="146922"/>
    <lineage>
        <taxon>Bacteria</taxon>
        <taxon>Bacillati</taxon>
        <taxon>Actinomycetota</taxon>
        <taxon>Actinomycetes</taxon>
        <taxon>Kitasatosporales</taxon>
        <taxon>Streptomycetaceae</taxon>
        <taxon>Streptomyces</taxon>
    </lineage>
</organism>
<keyword evidence="1" id="KW-0418">Kinase</keyword>
<dbReference type="GO" id="GO:0004674">
    <property type="term" value="F:protein serine/threonine kinase activity"/>
    <property type="evidence" value="ECO:0007669"/>
    <property type="project" value="UniProtKB-KW"/>
</dbReference>
<dbReference type="CDD" id="cd16936">
    <property type="entry name" value="HATPase_RsbW-like"/>
    <property type="match status" value="1"/>
</dbReference>